<keyword evidence="1" id="KW-0472">Membrane</keyword>
<dbReference type="KEGG" id="uli:ETAA1_13470"/>
<evidence type="ECO:0000313" key="2">
    <source>
        <dbReference type="EMBL" id="QDU19423.1"/>
    </source>
</evidence>
<dbReference type="EMBL" id="CP036273">
    <property type="protein sequence ID" value="QDU19423.1"/>
    <property type="molecule type" value="Genomic_DNA"/>
</dbReference>
<sequence length="57" mass="6173">MSARQKLNQLHATGAAVVAGMLGLAFQSWWAFVAFLLGLLGLGVWGGSIRLTRRFAR</sequence>
<keyword evidence="3" id="KW-1185">Reference proteome</keyword>
<organism evidence="2 3">
    <name type="scientific">Urbifossiella limnaea</name>
    <dbReference type="NCBI Taxonomy" id="2528023"/>
    <lineage>
        <taxon>Bacteria</taxon>
        <taxon>Pseudomonadati</taxon>
        <taxon>Planctomycetota</taxon>
        <taxon>Planctomycetia</taxon>
        <taxon>Gemmatales</taxon>
        <taxon>Gemmataceae</taxon>
        <taxon>Urbifossiella</taxon>
    </lineage>
</organism>
<dbReference type="AlphaFoldDB" id="A0A517XPJ1"/>
<protein>
    <submittedName>
        <fullName evidence="2">Uncharacterized protein</fullName>
    </submittedName>
</protein>
<feature type="transmembrane region" description="Helical" evidence="1">
    <location>
        <begin position="7"/>
        <end position="26"/>
    </location>
</feature>
<evidence type="ECO:0000256" key="1">
    <source>
        <dbReference type="SAM" id="Phobius"/>
    </source>
</evidence>
<evidence type="ECO:0000313" key="3">
    <source>
        <dbReference type="Proteomes" id="UP000319576"/>
    </source>
</evidence>
<keyword evidence="1" id="KW-0812">Transmembrane</keyword>
<feature type="transmembrane region" description="Helical" evidence="1">
    <location>
        <begin position="32"/>
        <end position="51"/>
    </location>
</feature>
<name>A0A517XPJ1_9BACT</name>
<dbReference type="RefSeq" id="WP_202920702.1">
    <property type="nucleotide sequence ID" value="NZ_CP036273.1"/>
</dbReference>
<dbReference type="Proteomes" id="UP000319576">
    <property type="component" value="Chromosome"/>
</dbReference>
<proteinExistence type="predicted"/>
<reference evidence="2 3" key="1">
    <citation type="submission" date="2019-02" db="EMBL/GenBank/DDBJ databases">
        <title>Deep-cultivation of Planctomycetes and their phenomic and genomic characterization uncovers novel biology.</title>
        <authorList>
            <person name="Wiegand S."/>
            <person name="Jogler M."/>
            <person name="Boedeker C."/>
            <person name="Pinto D."/>
            <person name="Vollmers J."/>
            <person name="Rivas-Marin E."/>
            <person name="Kohn T."/>
            <person name="Peeters S.H."/>
            <person name="Heuer A."/>
            <person name="Rast P."/>
            <person name="Oberbeckmann S."/>
            <person name="Bunk B."/>
            <person name="Jeske O."/>
            <person name="Meyerdierks A."/>
            <person name="Storesund J.E."/>
            <person name="Kallscheuer N."/>
            <person name="Luecker S."/>
            <person name="Lage O.M."/>
            <person name="Pohl T."/>
            <person name="Merkel B.J."/>
            <person name="Hornburger P."/>
            <person name="Mueller R.-W."/>
            <person name="Bruemmer F."/>
            <person name="Labrenz M."/>
            <person name="Spormann A.M."/>
            <person name="Op den Camp H."/>
            <person name="Overmann J."/>
            <person name="Amann R."/>
            <person name="Jetten M.S.M."/>
            <person name="Mascher T."/>
            <person name="Medema M.H."/>
            <person name="Devos D.P."/>
            <person name="Kaster A.-K."/>
            <person name="Ovreas L."/>
            <person name="Rohde M."/>
            <person name="Galperin M.Y."/>
            <person name="Jogler C."/>
        </authorList>
    </citation>
    <scope>NUCLEOTIDE SEQUENCE [LARGE SCALE GENOMIC DNA]</scope>
    <source>
        <strain evidence="2 3">ETA_A1</strain>
    </source>
</reference>
<keyword evidence="1" id="KW-1133">Transmembrane helix</keyword>
<accession>A0A517XPJ1</accession>
<gene>
    <name evidence="2" type="ORF">ETAA1_13470</name>
</gene>